<dbReference type="InterPro" id="IPR036890">
    <property type="entry name" value="HATPase_C_sf"/>
</dbReference>
<dbReference type="SUPFAM" id="SSF55874">
    <property type="entry name" value="ATPase domain of HSP90 chaperone/DNA topoisomerase II/histidine kinase"/>
    <property type="match status" value="1"/>
</dbReference>
<dbReference type="FunFam" id="3.30.450.40:FF:000052">
    <property type="entry name" value="Oxygen sensor histidine kinase response regulator DevS/DosS"/>
    <property type="match status" value="1"/>
</dbReference>
<dbReference type="InterPro" id="IPR003594">
    <property type="entry name" value="HATPase_dom"/>
</dbReference>
<gene>
    <name evidence="12" type="ORF">FJK96_12775</name>
</gene>
<dbReference type="Gene3D" id="3.30.565.10">
    <property type="entry name" value="Histidine kinase-like ATPase, C-terminal domain"/>
    <property type="match status" value="1"/>
</dbReference>
<keyword evidence="9" id="KW-0408">Iron</keyword>
<comment type="cofactor">
    <cofactor evidence="2">
        <name>heme</name>
        <dbReference type="ChEBI" id="CHEBI:30413"/>
    </cofactor>
</comment>
<evidence type="ECO:0000256" key="7">
    <source>
        <dbReference type="ARBA" id="ARBA00022777"/>
    </source>
</evidence>
<dbReference type="Gene3D" id="3.30.450.40">
    <property type="match status" value="2"/>
</dbReference>
<dbReference type="GO" id="GO:0046983">
    <property type="term" value="F:protein dimerization activity"/>
    <property type="evidence" value="ECO:0007669"/>
    <property type="project" value="InterPro"/>
</dbReference>
<dbReference type="EMBL" id="CP041150">
    <property type="protein sequence ID" value="QDF70934.1"/>
    <property type="molecule type" value="Genomic_DNA"/>
</dbReference>
<protein>
    <submittedName>
        <fullName evidence="12">GAF domain-containing sensor histidine kinase</fullName>
    </submittedName>
</protein>
<dbReference type="AlphaFoldDB" id="A0AB73U1S7"/>
<dbReference type="GO" id="GO:0019825">
    <property type="term" value="F:oxygen binding"/>
    <property type="evidence" value="ECO:0007669"/>
    <property type="project" value="UniProtKB-ARBA"/>
</dbReference>
<sequence>MAERSAAQESVTKQLAHIQLSELLAEVQDRIEHIITDTRTRVDALLDAVMAVSAGLDLDVTLHQIVRVATELVDARYGALGVLGSEGMLAQFIYEGIDEPTRERIGPLPTGHGVLGIVIEGGKPLRLSDLAHHPSSVGFPPDHPPMHSFLGVPVQLRGEIFGRLYLTEKNNGDEFTTDDEVIVRALAGAAGIAIENARLYEEARQRQHWLQAVGEVTSTLLGGVAPGQALQLIATHAATLTDADYALIALPAAVDNGVGTDVEELVVSVSAGVEASKLAGIRIPVDASTSGAAFRERAPRTIPQLEFDVAASTDIAFGPAMVLPLRGHESTTGVLLLVRTAERTAFDGEQLDMAAAFADQAALALEQAEIRTTMNEMEMLSDRDRIARDLHDHVIQRLFAIGLAMQGTHRRAVKSPIVASRLAEHIDQLHNVIQDIRTAIFDLHSVATAGPSLRSAVREIIAELTDETPLKVSLRLTGPLDVIPSDIAEHARAVLRETVSNAVRHSKASEIDVLVAVGDNVTVNVIDDGIGIPATAQRRGLRNLEARAAASGGALTITTPPGGGTNILWSVPLP</sequence>
<dbReference type="GO" id="GO:0020037">
    <property type="term" value="F:heme binding"/>
    <property type="evidence" value="ECO:0007669"/>
    <property type="project" value="UniProtKB-ARBA"/>
</dbReference>
<organism evidence="12 13">
    <name type="scientific">Mycobacteroides chelonae</name>
    <name type="common">Mycobacterium chelonae</name>
    <dbReference type="NCBI Taxonomy" id="1774"/>
    <lineage>
        <taxon>Bacteria</taxon>
        <taxon>Bacillati</taxon>
        <taxon>Actinomycetota</taxon>
        <taxon>Actinomycetes</taxon>
        <taxon>Mycobacteriales</taxon>
        <taxon>Mycobacteriaceae</taxon>
        <taxon>Mycobacteroides</taxon>
    </lineage>
</organism>
<dbReference type="GO" id="GO:0016020">
    <property type="term" value="C:membrane"/>
    <property type="evidence" value="ECO:0007669"/>
    <property type="project" value="InterPro"/>
</dbReference>
<dbReference type="RefSeq" id="WP_075908569.1">
    <property type="nucleotide sequence ID" value="NZ_CP041150.1"/>
</dbReference>
<dbReference type="InterPro" id="IPR003018">
    <property type="entry name" value="GAF"/>
</dbReference>
<dbReference type="Gene3D" id="1.20.5.1930">
    <property type="match status" value="1"/>
</dbReference>
<proteinExistence type="predicted"/>
<name>A0AB73U1S7_MYCCH</name>
<dbReference type="SUPFAM" id="SSF55781">
    <property type="entry name" value="GAF domain-like"/>
    <property type="match status" value="2"/>
</dbReference>
<evidence type="ECO:0000256" key="6">
    <source>
        <dbReference type="ARBA" id="ARBA00022723"/>
    </source>
</evidence>
<keyword evidence="7 12" id="KW-0418">Kinase</keyword>
<evidence type="ECO:0000256" key="10">
    <source>
        <dbReference type="ARBA" id="ARBA00023012"/>
    </source>
</evidence>
<dbReference type="Pfam" id="PF07730">
    <property type="entry name" value="HisKA_3"/>
    <property type="match status" value="1"/>
</dbReference>
<dbReference type="GO" id="GO:0070483">
    <property type="term" value="P:detection of hypoxia"/>
    <property type="evidence" value="ECO:0007669"/>
    <property type="project" value="UniProtKB-ARBA"/>
</dbReference>
<dbReference type="PANTHER" id="PTHR24421:SF56">
    <property type="entry name" value="OXYGEN SENSOR HISTIDINE KINASE RESPONSE REGULATOR DOST"/>
    <property type="match status" value="1"/>
</dbReference>
<dbReference type="PANTHER" id="PTHR24421">
    <property type="entry name" value="NITRATE/NITRITE SENSOR PROTEIN NARX-RELATED"/>
    <property type="match status" value="1"/>
</dbReference>
<dbReference type="SMART" id="SM00065">
    <property type="entry name" value="GAF"/>
    <property type="match status" value="2"/>
</dbReference>
<evidence type="ECO:0000256" key="1">
    <source>
        <dbReference type="ARBA" id="ARBA00001946"/>
    </source>
</evidence>
<keyword evidence="4" id="KW-0597">Phosphoprotein</keyword>
<evidence type="ECO:0000256" key="8">
    <source>
        <dbReference type="ARBA" id="ARBA00022842"/>
    </source>
</evidence>
<dbReference type="InterPro" id="IPR029016">
    <property type="entry name" value="GAF-like_dom_sf"/>
</dbReference>
<reference evidence="12 13" key="1">
    <citation type="submission" date="2019-06" db="EMBL/GenBank/DDBJ databases">
        <title>Whole geneome sequnce of Mycobacteroides chelonae M77 isolated from bovine milk from Meghalaya, India.</title>
        <authorList>
            <person name="Vise E."/>
            <person name="Das S."/>
            <person name="Garg A."/>
            <person name="Ghatak S."/>
            <person name="Shakuntala I."/>
            <person name="Milton A.A.P."/>
            <person name="Karam A."/>
            <person name="Sanjukta R."/>
            <person name="Puro K."/>
            <person name="Sen A."/>
        </authorList>
    </citation>
    <scope>NUCLEOTIDE SEQUENCE [LARGE SCALE GENOMIC DNA]</scope>
    <source>
        <strain evidence="12 13">M77</strain>
    </source>
</reference>
<dbReference type="Pfam" id="PF13185">
    <property type="entry name" value="GAF_2"/>
    <property type="match status" value="1"/>
</dbReference>
<keyword evidence="3" id="KW-0963">Cytoplasm</keyword>
<evidence type="ECO:0000313" key="13">
    <source>
        <dbReference type="Proteomes" id="UP000317728"/>
    </source>
</evidence>
<keyword evidence="8" id="KW-0460">Magnesium</keyword>
<dbReference type="GO" id="GO:0000287">
    <property type="term" value="F:magnesium ion binding"/>
    <property type="evidence" value="ECO:0007669"/>
    <property type="project" value="UniProtKB-ARBA"/>
</dbReference>
<evidence type="ECO:0000256" key="9">
    <source>
        <dbReference type="ARBA" id="ARBA00023004"/>
    </source>
</evidence>
<keyword evidence="5" id="KW-0808">Transferase</keyword>
<keyword evidence="10" id="KW-0902">Two-component regulatory system</keyword>
<accession>A0AB73U1S7</accession>
<dbReference type="GO" id="GO:0000155">
    <property type="term" value="F:phosphorelay sensor kinase activity"/>
    <property type="evidence" value="ECO:0007669"/>
    <property type="project" value="InterPro"/>
</dbReference>
<dbReference type="Pfam" id="PF01590">
    <property type="entry name" value="GAF"/>
    <property type="match status" value="1"/>
</dbReference>
<evidence type="ECO:0000256" key="3">
    <source>
        <dbReference type="ARBA" id="ARBA00022490"/>
    </source>
</evidence>
<dbReference type="CDD" id="cd16917">
    <property type="entry name" value="HATPase_UhpB-NarQ-NarX-like"/>
    <property type="match status" value="1"/>
</dbReference>
<evidence type="ECO:0000256" key="4">
    <source>
        <dbReference type="ARBA" id="ARBA00022553"/>
    </source>
</evidence>
<evidence type="ECO:0000313" key="12">
    <source>
        <dbReference type="EMBL" id="QDF70934.1"/>
    </source>
</evidence>
<dbReference type="GO" id="GO:0070026">
    <property type="term" value="F:nitric oxide binding"/>
    <property type="evidence" value="ECO:0007669"/>
    <property type="project" value="UniProtKB-ARBA"/>
</dbReference>
<dbReference type="InterPro" id="IPR011712">
    <property type="entry name" value="Sig_transdc_His_kin_sub3_dim/P"/>
</dbReference>
<evidence type="ECO:0000256" key="2">
    <source>
        <dbReference type="ARBA" id="ARBA00001971"/>
    </source>
</evidence>
<dbReference type="GO" id="GO:0019826">
    <property type="term" value="F:oxygen sensor activity"/>
    <property type="evidence" value="ECO:0007669"/>
    <property type="project" value="UniProtKB-ARBA"/>
</dbReference>
<evidence type="ECO:0000259" key="11">
    <source>
        <dbReference type="SMART" id="SM00065"/>
    </source>
</evidence>
<keyword evidence="6" id="KW-0479">Metal-binding</keyword>
<feature type="domain" description="GAF" evidence="11">
    <location>
        <begin position="225"/>
        <end position="375"/>
    </location>
</feature>
<comment type="cofactor">
    <cofactor evidence="1">
        <name>Mg(2+)</name>
        <dbReference type="ChEBI" id="CHEBI:18420"/>
    </cofactor>
</comment>
<dbReference type="GO" id="GO:0070025">
    <property type="term" value="F:carbon monoxide binding"/>
    <property type="evidence" value="ECO:0007669"/>
    <property type="project" value="UniProtKB-ARBA"/>
</dbReference>
<feature type="domain" description="GAF" evidence="11">
    <location>
        <begin position="57"/>
        <end position="204"/>
    </location>
</feature>
<evidence type="ECO:0000256" key="5">
    <source>
        <dbReference type="ARBA" id="ARBA00022679"/>
    </source>
</evidence>
<dbReference type="GO" id="GO:0005524">
    <property type="term" value="F:ATP binding"/>
    <property type="evidence" value="ECO:0007669"/>
    <property type="project" value="UniProtKB-ARBA"/>
</dbReference>
<dbReference type="Proteomes" id="UP000317728">
    <property type="component" value="Chromosome"/>
</dbReference>
<dbReference type="InterPro" id="IPR050482">
    <property type="entry name" value="Sensor_HK_TwoCompSys"/>
</dbReference>
<dbReference type="Pfam" id="PF02518">
    <property type="entry name" value="HATPase_c"/>
    <property type="match status" value="1"/>
</dbReference>